<protein>
    <submittedName>
        <fullName evidence="1">Uncharacterized protein</fullName>
    </submittedName>
</protein>
<sequence length="93" mass="9964">MPQRGINYLTKYREASVVVEGVPRQTRVILDSRGISIAYSDAFPLESARLPLSGFVYALYCPGAECQSGALTGGILAGFAVFMPCPLPIHSAE</sequence>
<organism evidence="1 2">
    <name type="scientific">Elysia crispata</name>
    <name type="common">lettuce slug</name>
    <dbReference type="NCBI Taxonomy" id="231223"/>
    <lineage>
        <taxon>Eukaryota</taxon>
        <taxon>Metazoa</taxon>
        <taxon>Spiralia</taxon>
        <taxon>Lophotrochozoa</taxon>
        <taxon>Mollusca</taxon>
        <taxon>Gastropoda</taxon>
        <taxon>Heterobranchia</taxon>
        <taxon>Euthyneura</taxon>
        <taxon>Panpulmonata</taxon>
        <taxon>Sacoglossa</taxon>
        <taxon>Placobranchoidea</taxon>
        <taxon>Plakobranchidae</taxon>
        <taxon>Elysia</taxon>
    </lineage>
</organism>
<proteinExistence type="predicted"/>
<evidence type="ECO:0000313" key="2">
    <source>
        <dbReference type="Proteomes" id="UP001283361"/>
    </source>
</evidence>
<dbReference type="Proteomes" id="UP001283361">
    <property type="component" value="Unassembled WGS sequence"/>
</dbReference>
<dbReference type="EMBL" id="JAWDGP010002895">
    <property type="protein sequence ID" value="KAK3778896.1"/>
    <property type="molecule type" value="Genomic_DNA"/>
</dbReference>
<gene>
    <name evidence="1" type="ORF">RRG08_013159</name>
</gene>
<dbReference type="AlphaFoldDB" id="A0AAE1A1G4"/>
<keyword evidence="2" id="KW-1185">Reference proteome</keyword>
<comment type="caution">
    <text evidence="1">The sequence shown here is derived from an EMBL/GenBank/DDBJ whole genome shotgun (WGS) entry which is preliminary data.</text>
</comment>
<evidence type="ECO:0000313" key="1">
    <source>
        <dbReference type="EMBL" id="KAK3778896.1"/>
    </source>
</evidence>
<reference evidence="1" key="1">
    <citation type="journal article" date="2023" name="G3 (Bethesda)">
        <title>A reference genome for the long-term kleptoplast-retaining sea slug Elysia crispata morphotype clarki.</title>
        <authorList>
            <person name="Eastman K.E."/>
            <person name="Pendleton A.L."/>
            <person name="Shaikh M.A."/>
            <person name="Suttiyut T."/>
            <person name="Ogas R."/>
            <person name="Tomko P."/>
            <person name="Gavelis G."/>
            <person name="Widhalm J.R."/>
            <person name="Wisecaver J.H."/>
        </authorList>
    </citation>
    <scope>NUCLEOTIDE SEQUENCE</scope>
    <source>
        <strain evidence="1">ECLA1</strain>
    </source>
</reference>
<accession>A0AAE1A1G4</accession>
<name>A0AAE1A1G4_9GAST</name>